<dbReference type="InterPro" id="IPR043132">
    <property type="entry name" value="BCAT-like_C"/>
</dbReference>
<dbReference type="InterPro" id="IPR018300">
    <property type="entry name" value="Aminotrans_IV_CS"/>
</dbReference>
<reference evidence="14" key="1">
    <citation type="journal article" date="2019" name="Int. J. Syst. Evol. Microbiol.">
        <title>The Global Catalogue of Microorganisms (GCM) 10K type strain sequencing project: providing services to taxonomists for standard genome sequencing and annotation.</title>
        <authorList>
            <consortium name="The Broad Institute Genomics Platform"/>
            <consortium name="The Broad Institute Genome Sequencing Center for Infectious Disease"/>
            <person name="Wu L."/>
            <person name="Ma J."/>
        </authorList>
    </citation>
    <scope>NUCLEOTIDE SEQUENCE [LARGE SCALE GENOMIC DNA]</scope>
    <source>
        <strain evidence="14">KCTC 62784</strain>
    </source>
</reference>
<keyword evidence="4 12" id="KW-0663">Pyridoxal phosphate</keyword>
<keyword evidence="6 13" id="KW-0456">Lyase</keyword>
<dbReference type="SUPFAM" id="SSF56752">
    <property type="entry name" value="D-aminoacid aminotransferase-like PLP-dependent enzymes"/>
    <property type="match status" value="1"/>
</dbReference>
<name>A0ABV7C694_9VIBR</name>
<accession>A0ABV7C694</accession>
<dbReference type="InterPro" id="IPR036038">
    <property type="entry name" value="Aminotransferase-like"/>
</dbReference>
<dbReference type="Proteomes" id="UP001595384">
    <property type="component" value="Unassembled WGS sequence"/>
</dbReference>
<gene>
    <name evidence="13" type="primary">pabC</name>
    <name evidence="13" type="ORF">ACFODT_03525</name>
</gene>
<protein>
    <recommendedName>
        <fullName evidence="8 10">Aminodeoxychorismate lyase</fullName>
        <ecNumber evidence="8 10">4.1.3.38</ecNumber>
    </recommendedName>
</protein>
<dbReference type="PANTHER" id="PTHR42743:SF2">
    <property type="entry name" value="AMINODEOXYCHORISMATE LYASE"/>
    <property type="match status" value="1"/>
</dbReference>
<dbReference type="PANTHER" id="PTHR42743">
    <property type="entry name" value="AMINO-ACID AMINOTRANSFERASE"/>
    <property type="match status" value="1"/>
</dbReference>
<evidence type="ECO:0000256" key="1">
    <source>
        <dbReference type="ARBA" id="ARBA00001933"/>
    </source>
</evidence>
<dbReference type="PROSITE" id="PS00770">
    <property type="entry name" value="AA_TRANSFER_CLASS_4"/>
    <property type="match status" value="1"/>
</dbReference>
<dbReference type="RefSeq" id="WP_123015757.1">
    <property type="nucleotide sequence ID" value="NZ_AP024911.1"/>
</dbReference>
<evidence type="ECO:0000256" key="6">
    <source>
        <dbReference type="ARBA" id="ARBA00023239"/>
    </source>
</evidence>
<sequence>MILVNGVLAEQISVSDRAFQYGDGCFTTMLTCGGHIQQWPFHQERVQACLDALGIPLSNWPDILVWLANAALPDEQAGLKLHISRGQGGRGYSPAKVSDPTVTIQSFTFPAHYAKWQTDGIELGLCQQRLGLNPLLAGHKHTNRLEQILMKAEMDRAGWQDGLCCDLNDHIIETTMANIFWVKDDILCTPDLSLAGVAGVARRCVMDAAQESGMTLAVGQYSLAELWDADEVFITNAILGVAPVRQIQQHCYSIGKYTRRFQKRFHLC</sequence>
<evidence type="ECO:0000256" key="9">
    <source>
        <dbReference type="ARBA" id="ARBA00049529"/>
    </source>
</evidence>
<dbReference type="GO" id="GO:0008696">
    <property type="term" value="F:4-amino-4-deoxychorismate lyase activity"/>
    <property type="evidence" value="ECO:0007669"/>
    <property type="project" value="UniProtKB-EC"/>
</dbReference>
<evidence type="ECO:0000256" key="10">
    <source>
        <dbReference type="NCBIfam" id="TIGR03461"/>
    </source>
</evidence>
<comment type="cofactor">
    <cofactor evidence="1 12">
        <name>pyridoxal 5'-phosphate</name>
        <dbReference type="ChEBI" id="CHEBI:597326"/>
    </cofactor>
</comment>
<keyword evidence="14" id="KW-1185">Reference proteome</keyword>
<dbReference type="InterPro" id="IPR017824">
    <property type="entry name" value="Aminodeoxychorismate_lyase_IV"/>
</dbReference>
<comment type="pathway">
    <text evidence="7">Cofactor biosynthesis; tetrahydrofolate biosynthesis; 4-aminobenzoate from chorismate: step 2/2.</text>
</comment>
<dbReference type="InterPro" id="IPR043131">
    <property type="entry name" value="BCAT-like_N"/>
</dbReference>
<dbReference type="NCBIfam" id="TIGR03461">
    <property type="entry name" value="pabC_Proteo"/>
    <property type="match status" value="1"/>
</dbReference>
<dbReference type="EC" id="4.1.3.38" evidence="8 10"/>
<evidence type="ECO:0000256" key="2">
    <source>
        <dbReference type="ARBA" id="ARBA00009320"/>
    </source>
</evidence>
<evidence type="ECO:0000256" key="12">
    <source>
        <dbReference type="RuleBase" id="RU004516"/>
    </source>
</evidence>
<comment type="subunit">
    <text evidence="3">Homodimer.</text>
</comment>
<dbReference type="Gene3D" id="3.30.470.10">
    <property type="match status" value="1"/>
</dbReference>
<dbReference type="InterPro" id="IPR050571">
    <property type="entry name" value="Class-IV_PLP-Dep_Aminotrnsfr"/>
</dbReference>
<evidence type="ECO:0000313" key="13">
    <source>
        <dbReference type="EMBL" id="MFC3022899.1"/>
    </source>
</evidence>
<dbReference type="NCBIfam" id="NF004761">
    <property type="entry name" value="PRK06092.1"/>
    <property type="match status" value="1"/>
</dbReference>
<dbReference type="Gene3D" id="3.20.10.10">
    <property type="entry name" value="D-amino Acid Aminotransferase, subunit A, domain 2"/>
    <property type="match status" value="1"/>
</dbReference>
<dbReference type="Pfam" id="PF01063">
    <property type="entry name" value="Aminotran_4"/>
    <property type="match status" value="1"/>
</dbReference>
<evidence type="ECO:0000313" key="14">
    <source>
        <dbReference type="Proteomes" id="UP001595384"/>
    </source>
</evidence>
<comment type="similarity">
    <text evidence="2 11">Belongs to the class-IV pyridoxal-phosphate-dependent aminotransferase family.</text>
</comment>
<evidence type="ECO:0000256" key="8">
    <source>
        <dbReference type="ARBA" id="ARBA00035676"/>
    </source>
</evidence>
<dbReference type="CDD" id="cd01559">
    <property type="entry name" value="ADCL_like"/>
    <property type="match status" value="1"/>
</dbReference>
<evidence type="ECO:0000256" key="7">
    <source>
        <dbReference type="ARBA" id="ARBA00035633"/>
    </source>
</evidence>
<dbReference type="InterPro" id="IPR001544">
    <property type="entry name" value="Aminotrans_IV"/>
</dbReference>
<organism evidence="13 14">
    <name type="scientific">Vibrio zhugei</name>
    <dbReference type="NCBI Taxonomy" id="2479546"/>
    <lineage>
        <taxon>Bacteria</taxon>
        <taxon>Pseudomonadati</taxon>
        <taxon>Pseudomonadota</taxon>
        <taxon>Gammaproteobacteria</taxon>
        <taxon>Vibrionales</taxon>
        <taxon>Vibrionaceae</taxon>
        <taxon>Vibrio</taxon>
    </lineage>
</organism>
<dbReference type="EMBL" id="JBHRSE010000026">
    <property type="protein sequence ID" value="MFC3022899.1"/>
    <property type="molecule type" value="Genomic_DNA"/>
</dbReference>
<evidence type="ECO:0000256" key="11">
    <source>
        <dbReference type="RuleBase" id="RU004106"/>
    </source>
</evidence>
<evidence type="ECO:0000256" key="3">
    <source>
        <dbReference type="ARBA" id="ARBA00011738"/>
    </source>
</evidence>
<comment type="catalytic activity">
    <reaction evidence="9">
        <text>4-amino-4-deoxychorismate = 4-aminobenzoate + pyruvate + H(+)</text>
        <dbReference type="Rhea" id="RHEA:16201"/>
        <dbReference type="ChEBI" id="CHEBI:15361"/>
        <dbReference type="ChEBI" id="CHEBI:15378"/>
        <dbReference type="ChEBI" id="CHEBI:17836"/>
        <dbReference type="ChEBI" id="CHEBI:58406"/>
        <dbReference type="EC" id="4.1.3.38"/>
    </reaction>
</comment>
<evidence type="ECO:0000256" key="4">
    <source>
        <dbReference type="ARBA" id="ARBA00022898"/>
    </source>
</evidence>
<comment type="caution">
    <text evidence="13">The sequence shown here is derived from an EMBL/GenBank/DDBJ whole genome shotgun (WGS) entry which is preliminary data.</text>
</comment>
<proteinExistence type="inferred from homology"/>
<keyword evidence="5" id="KW-0289">Folate biosynthesis</keyword>
<evidence type="ECO:0000256" key="5">
    <source>
        <dbReference type="ARBA" id="ARBA00022909"/>
    </source>
</evidence>